<proteinExistence type="predicted"/>
<dbReference type="Proteomes" id="UP000007485">
    <property type="component" value="Chromosome"/>
</dbReference>
<dbReference type="Gene3D" id="1.10.287.1490">
    <property type="match status" value="1"/>
</dbReference>
<reference evidence="2 3" key="1">
    <citation type="journal article" date="2011" name="J. Bacteriol.">
        <title>Complete genome sequence of 'Vulcanisaeta moutnovskia' strain 768-28, a novel member of the hyperthermophilic crenarchaeal genus vulcanisaeta.</title>
        <authorList>
            <person name="Gumerov V.M."/>
            <person name="Mardanov A.V."/>
            <person name="Beletsky A.V."/>
            <person name="Prokofeva M.I."/>
            <person name="Bonch-Osmolovskaya E.A."/>
            <person name="Ravin N.V."/>
            <person name="Skryabin K.G."/>
        </authorList>
    </citation>
    <scope>NUCLEOTIDE SEQUENCE [LARGE SCALE GENOMIC DNA]</scope>
    <source>
        <strain evidence="2 3">768-28</strain>
    </source>
</reference>
<organism evidence="2 3">
    <name type="scientific">Vulcanisaeta moutnovskia (strain 768-28)</name>
    <dbReference type="NCBI Taxonomy" id="985053"/>
    <lineage>
        <taxon>Archaea</taxon>
        <taxon>Thermoproteota</taxon>
        <taxon>Thermoprotei</taxon>
        <taxon>Thermoproteales</taxon>
        <taxon>Thermoproteaceae</taxon>
        <taxon>Vulcanisaeta</taxon>
    </lineage>
</organism>
<dbReference type="STRING" id="985053.VMUT_0417"/>
<accession>F0QU89</accession>
<dbReference type="RefSeq" id="WP_013603792.1">
    <property type="nucleotide sequence ID" value="NC_015151.1"/>
</dbReference>
<dbReference type="KEGG" id="vmo:VMUT_0417"/>
<gene>
    <name evidence="2" type="ordered locus">VMUT_0417</name>
</gene>
<dbReference type="EMBL" id="CP002529">
    <property type="protein sequence ID" value="ADY00629.1"/>
    <property type="molecule type" value="Genomic_DNA"/>
</dbReference>
<name>F0QU89_VULM7</name>
<dbReference type="AlphaFoldDB" id="F0QU89"/>
<evidence type="ECO:0000313" key="2">
    <source>
        <dbReference type="EMBL" id="ADY00629.1"/>
    </source>
</evidence>
<dbReference type="HOGENOM" id="CLU_1412441_0_0_2"/>
<protein>
    <submittedName>
        <fullName evidence="2">Uncharacterized protein</fullName>
    </submittedName>
</protein>
<dbReference type="eggNOG" id="arCOG00385">
    <property type="taxonomic scope" value="Archaea"/>
</dbReference>
<keyword evidence="3" id="KW-1185">Reference proteome</keyword>
<keyword evidence="1" id="KW-0175">Coiled coil</keyword>
<dbReference type="OrthoDB" id="27478at2157"/>
<sequence>MSYYPAPPPPREDPIARILRELMNLSNKVDQISRSLTDINTRVENLESRVKEIENSLSGLIKTQELISGITPQSMAELAGMLSNTLRELTRIEASLIAYRDSISSIQGKVENAVDLLAKVSMDLKEYRTLDVNQVVDITNQLSNVATRLNELQKLIEEQGIRLISEYRKSSEVIEGLKSVILDVLGKGSNRS</sequence>
<evidence type="ECO:0000313" key="3">
    <source>
        <dbReference type="Proteomes" id="UP000007485"/>
    </source>
</evidence>
<dbReference type="GeneID" id="10288069"/>
<evidence type="ECO:0000256" key="1">
    <source>
        <dbReference type="SAM" id="Coils"/>
    </source>
</evidence>
<feature type="coiled-coil region" evidence="1">
    <location>
        <begin position="15"/>
        <end position="63"/>
    </location>
</feature>